<evidence type="ECO:0000256" key="3">
    <source>
        <dbReference type="PIRSR" id="PIRSR000390-2"/>
    </source>
</evidence>
<dbReference type="Gene3D" id="3.90.1150.10">
    <property type="entry name" value="Aspartate Aminotransferase, domain 1"/>
    <property type="match status" value="1"/>
</dbReference>
<dbReference type="OrthoDB" id="9766188at2"/>
<dbReference type="CDD" id="cd00616">
    <property type="entry name" value="AHBA_syn"/>
    <property type="match status" value="1"/>
</dbReference>
<dbReference type="FunFam" id="3.40.640.10:FF:000037">
    <property type="entry name" value="dTDP-4-amino-4,6-dideoxygalactose transaminase"/>
    <property type="match status" value="1"/>
</dbReference>
<dbReference type="GO" id="GO:0000271">
    <property type="term" value="P:polysaccharide biosynthetic process"/>
    <property type="evidence" value="ECO:0007669"/>
    <property type="project" value="TreeGrafter"/>
</dbReference>
<dbReference type="PIRSF" id="PIRSF000390">
    <property type="entry name" value="PLP_StrS"/>
    <property type="match status" value="1"/>
</dbReference>
<dbReference type="InterPro" id="IPR015424">
    <property type="entry name" value="PyrdxlP-dep_Trfase"/>
</dbReference>
<dbReference type="PANTHER" id="PTHR30244">
    <property type="entry name" value="TRANSAMINASE"/>
    <property type="match status" value="1"/>
</dbReference>
<dbReference type="InterPro" id="IPR000653">
    <property type="entry name" value="DegT/StrS_aminotransferase"/>
</dbReference>
<accession>A0A292Y9M0</accession>
<dbReference type="GO" id="GO:0019180">
    <property type="term" value="F:dTDP-4-amino-4,6-dideoxygalactose transaminase activity"/>
    <property type="evidence" value="ECO:0007669"/>
    <property type="project" value="UniProtKB-EC"/>
</dbReference>
<comment type="similarity">
    <text evidence="1 4">Belongs to the DegT/DnrJ/EryC1 family.</text>
</comment>
<reference evidence="5 6" key="1">
    <citation type="journal article" date="2017" name="Syst. Appl. Microbiol.">
        <title>Lebetimonas natsushimae sp. nov., a novel strictly anaerobic, moderately thermophilic chemoautotroph isolated from a deep-sea hydrothermal vent polychaete nest in the Mid-Okinawa Trough.</title>
        <authorList>
            <person name="Nagata R."/>
            <person name="Takaki Y."/>
            <person name="Tame A."/>
            <person name="Nunoura T."/>
            <person name="Muto H."/>
            <person name="Mino S."/>
            <person name="Sawayama S."/>
            <person name="Takai K."/>
            <person name="Nakagawa S."/>
        </authorList>
    </citation>
    <scope>NUCLEOTIDE SEQUENCE [LARGE SCALE GENOMIC DNA]</scope>
    <source>
        <strain evidence="5 6">HS1857</strain>
    </source>
</reference>
<dbReference type="RefSeq" id="WP_096258821.1">
    <property type="nucleotide sequence ID" value="NZ_BDME01000002.1"/>
</dbReference>
<keyword evidence="3 4" id="KW-0663">Pyridoxal phosphate</keyword>
<dbReference type="InterPro" id="IPR015421">
    <property type="entry name" value="PyrdxlP-dep_Trfase_major"/>
</dbReference>
<organism evidence="5 6">
    <name type="scientific">Lebetimonas natsushimae</name>
    <dbReference type="NCBI Taxonomy" id="1936991"/>
    <lineage>
        <taxon>Bacteria</taxon>
        <taxon>Pseudomonadati</taxon>
        <taxon>Campylobacterota</taxon>
        <taxon>Epsilonproteobacteria</taxon>
        <taxon>Nautiliales</taxon>
        <taxon>Nautiliaceae</taxon>
        <taxon>Lebetimonas</taxon>
    </lineage>
</organism>
<proteinExistence type="inferred from homology"/>
<keyword evidence="5" id="KW-0808">Transferase</keyword>
<evidence type="ECO:0000256" key="4">
    <source>
        <dbReference type="RuleBase" id="RU004508"/>
    </source>
</evidence>
<evidence type="ECO:0000313" key="6">
    <source>
        <dbReference type="Proteomes" id="UP000217944"/>
    </source>
</evidence>
<feature type="active site" description="Proton acceptor" evidence="2">
    <location>
        <position position="184"/>
    </location>
</feature>
<keyword evidence="6" id="KW-1185">Reference proteome</keyword>
<dbReference type="NCBIfam" id="NF008687">
    <property type="entry name" value="PRK11706.1"/>
    <property type="match status" value="1"/>
</dbReference>
<dbReference type="InterPro" id="IPR012749">
    <property type="entry name" value="WecE-like"/>
</dbReference>
<dbReference type="SUPFAM" id="SSF53383">
    <property type="entry name" value="PLP-dependent transferases"/>
    <property type="match status" value="1"/>
</dbReference>
<dbReference type="EC" id="2.6.1.59" evidence="5"/>
<keyword evidence="5" id="KW-0032">Aminotransferase</keyword>
<dbReference type="EMBL" id="BDME01000002">
    <property type="protein sequence ID" value="GAX87602.1"/>
    <property type="molecule type" value="Genomic_DNA"/>
</dbReference>
<gene>
    <name evidence="5" type="ORF">LNAT_P0899</name>
</gene>
<name>A0A292Y9M0_9BACT</name>
<sequence length="379" mass="43491">MSYQIPFNKPCYTGNEDKYILEAIKSNKISGDGKFSKKCQKWFEEKLKCKKALLTPSCTHALEMAAILIDIKPGDEVIIPSYTFVSTANAFVLRGAKIVFVDIRPDTMNIDETKIEASITEKTKAIVPVHYAGVGCEMDIIMKIADKYNLFVIEDAAQGMMSNYKNKPLGTIGHLGCYSFHETKNYTSGGEGGLLIINDEKFIKRAEIIREKGTNRNAFFRGEVDKYTWIDIGSSYLMNEISAAYLYAQLEKANEINNYRLKIWQKYYDGLKELEKKGYIQLPIVPKECNHNAHMFYIKTKDLKIRTKLLKFFKERGIFATFHYIPLHSSPAGKKYGKFGGKDIYTTKESEKIIRLPLFYGLKEKEISYIINTIKKFFI</sequence>
<evidence type="ECO:0000256" key="2">
    <source>
        <dbReference type="PIRSR" id="PIRSR000390-1"/>
    </source>
</evidence>
<protein>
    <submittedName>
        <fullName evidence="5">dTDP-4-amino-4,6-dideoxygalactose transaminase</fullName>
        <ecNumber evidence="5">2.6.1.59</ecNumber>
    </submittedName>
</protein>
<dbReference type="InterPro" id="IPR015422">
    <property type="entry name" value="PyrdxlP-dep_Trfase_small"/>
</dbReference>
<evidence type="ECO:0000256" key="1">
    <source>
        <dbReference type="ARBA" id="ARBA00037999"/>
    </source>
</evidence>
<dbReference type="GO" id="GO:0030170">
    <property type="term" value="F:pyridoxal phosphate binding"/>
    <property type="evidence" value="ECO:0007669"/>
    <property type="project" value="TreeGrafter"/>
</dbReference>
<dbReference type="Pfam" id="PF01041">
    <property type="entry name" value="DegT_DnrJ_EryC1"/>
    <property type="match status" value="1"/>
</dbReference>
<dbReference type="AlphaFoldDB" id="A0A292Y9M0"/>
<dbReference type="NCBIfam" id="TIGR02379">
    <property type="entry name" value="ECA_wecE"/>
    <property type="match status" value="1"/>
</dbReference>
<comment type="caution">
    <text evidence="5">The sequence shown here is derived from an EMBL/GenBank/DDBJ whole genome shotgun (WGS) entry which is preliminary data.</text>
</comment>
<feature type="modified residue" description="N6-(pyridoxal phosphate)lysine" evidence="3">
    <location>
        <position position="184"/>
    </location>
</feature>
<evidence type="ECO:0000313" key="5">
    <source>
        <dbReference type="EMBL" id="GAX87602.1"/>
    </source>
</evidence>
<dbReference type="Gene3D" id="3.40.640.10">
    <property type="entry name" value="Type I PLP-dependent aspartate aminotransferase-like (Major domain)"/>
    <property type="match status" value="1"/>
</dbReference>
<dbReference type="PANTHER" id="PTHR30244:SF34">
    <property type="entry name" value="DTDP-4-AMINO-4,6-DIDEOXYGALACTOSE TRANSAMINASE"/>
    <property type="match status" value="1"/>
</dbReference>
<dbReference type="Proteomes" id="UP000217944">
    <property type="component" value="Unassembled WGS sequence"/>
</dbReference>